<dbReference type="GO" id="GO:0008235">
    <property type="term" value="F:metalloexopeptidase activity"/>
    <property type="evidence" value="ECO:0007669"/>
    <property type="project" value="UniProtKB-ARBA"/>
</dbReference>
<protein>
    <submittedName>
        <fullName evidence="7">Xaa-Pro peptidase family protein</fullName>
    </submittedName>
</protein>
<evidence type="ECO:0000256" key="2">
    <source>
        <dbReference type="ARBA" id="ARBA00022723"/>
    </source>
</evidence>
<keyword evidence="1" id="KW-0645">Protease</keyword>
<dbReference type="EMBL" id="JAQQAL010000044">
    <property type="protein sequence ID" value="MDC7228348.1"/>
    <property type="molecule type" value="Genomic_DNA"/>
</dbReference>
<feature type="domain" description="Peptidase M24" evidence="5">
    <location>
        <begin position="150"/>
        <end position="363"/>
    </location>
</feature>
<organism evidence="7 8">
    <name type="scientific">Candidatus Thalassospirochaeta sargassi</name>
    <dbReference type="NCBI Taxonomy" id="3119039"/>
    <lineage>
        <taxon>Bacteria</taxon>
        <taxon>Pseudomonadati</taxon>
        <taxon>Spirochaetota</taxon>
        <taxon>Spirochaetia</taxon>
        <taxon>Spirochaetales</taxon>
        <taxon>Spirochaetaceae</taxon>
        <taxon>Candidatus Thalassospirochaeta</taxon>
    </lineage>
</organism>
<evidence type="ECO:0000259" key="6">
    <source>
        <dbReference type="Pfam" id="PF01321"/>
    </source>
</evidence>
<evidence type="ECO:0000259" key="5">
    <source>
        <dbReference type="Pfam" id="PF00557"/>
    </source>
</evidence>
<dbReference type="InterPro" id="IPR001131">
    <property type="entry name" value="Peptidase_M24B_aminopep-P_CS"/>
</dbReference>
<dbReference type="AlphaFoldDB" id="A0AAJ1MK91"/>
<name>A0AAJ1MK91_9SPIO</name>
<feature type="domain" description="Creatinase N-terminal" evidence="6">
    <location>
        <begin position="7"/>
        <end position="130"/>
    </location>
</feature>
<accession>A0AAJ1MK91</accession>
<sequence length="378" mass="40911">MNTYEKRIDTLCEWMHSNHIDAVVIEDAENRRSKNLRYLTGMHSDAVLVVFSDKTTILMPWDIIQAEKTARADKIIAFSEFERNPVKAVSSVCADNLLGGRIELSSQTPYLLYSEISAAMKGFEIVCRADGVAEKLMNMRAVKDKEEINLYKRAGKMTDKLIDALEGGFRDGSIKTETDAAMFVEAESRRLGAEGSSFETLAAGPTRSWGIHCIPAYSAGPIGCAASDGSGGLSIIDCGLNVDGYATDITMTICCGELSDKQHQMVELVSRAHAIGAEAGTIQQVSAKAVASAVDEVFAAAGWTMPHSLGHGIGLDVHEAPTLKNHPIYDQPILPGMIFTIEPGLYDAEAGGVRLENDYLMTEKGAIALTSSRIVMLR</sequence>
<reference evidence="7 8" key="1">
    <citation type="submission" date="2022-12" db="EMBL/GenBank/DDBJ databases">
        <title>Metagenome assembled genome from gulf of manar.</title>
        <authorList>
            <person name="Kohli P."/>
            <person name="Pk S."/>
            <person name="Venkata Ramana C."/>
            <person name="Sasikala C."/>
        </authorList>
    </citation>
    <scope>NUCLEOTIDE SEQUENCE [LARGE SCALE GENOMIC DNA]</scope>
    <source>
        <strain evidence="7">JB008</strain>
    </source>
</reference>
<dbReference type="InterPro" id="IPR029149">
    <property type="entry name" value="Creatin/AminoP/Spt16_N"/>
</dbReference>
<evidence type="ECO:0000256" key="1">
    <source>
        <dbReference type="ARBA" id="ARBA00022670"/>
    </source>
</evidence>
<dbReference type="Proteomes" id="UP001221217">
    <property type="component" value="Unassembled WGS sequence"/>
</dbReference>
<keyword evidence="2" id="KW-0479">Metal-binding</keyword>
<dbReference type="GO" id="GO:0004177">
    <property type="term" value="F:aminopeptidase activity"/>
    <property type="evidence" value="ECO:0007669"/>
    <property type="project" value="UniProtKB-ARBA"/>
</dbReference>
<dbReference type="InterPro" id="IPR000587">
    <property type="entry name" value="Creatinase_N"/>
</dbReference>
<dbReference type="InterPro" id="IPR036005">
    <property type="entry name" value="Creatinase/aminopeptidase-like"/>
</dbReference>
<evidence type="ECO:0000256" key="3">
    <source>
        <dbReference type="ARBA" id="ARBA00022801"/>
    </source>
</evidence>
<evidence type="ECO:0000256" key="4">
    <source>
        <dbReference type="ARBA" id="ARBA00023049"/>
    </source>
</evidence>
<proteinExistence type="predicted"/>
<dbReference type="PROSITE" id="PS00491">
    <property type="entry name" value="PROLINE_PEPTIDASE"/>
    <property type="match status" value="1"/>
</dbReference>
<dbReference type="PRINTS" id="PR00599">
    <property type="entry name" value="MAPEPTIDASE"/>
</dbReference>
<keyword evidence="4" id="KW-0482">Metalloprotease</keyword>
<dbReference type="Gene3D" id="3.40.350.10">
    <property type="entry name" value="Creatinase/prolidase N-terminal domain"/>
    <property type="match status" value="1"/>
</dbReference>
<dbReference type="Pfam" id="PF00557">
    <property type="entry name" value="Peptidase_M24"/>
    <property type="match status" value="1"/>
</dbReference>
<evidence type="ECO:0000313" key="8">
    <source>
        <dbReference type="Proteomes" id="UP001221217"/>
    </source>
</evidence>
<dbReference type="PANTHER" id="PTHR46112">
    <property type="entry name" value="AMINOPEPTIDASE"/>
    <property type="match status" value="1"/>
</dbReference>
<gene>
    <name evidence="7" type="ORF">PQJ61_16415</name>
</gene>
<dbReference type="InterPro" id="IPR000994">
    <property type="entry name" value="Pept_M24"/>
</dbReference>
<dbReference type="SUPFAM" id="SSF53092">
    <property type="entry name" value="Creatinase/prolidase N-terminal domain"/>
    <property type="match status" value="1"/>
</dbReference>
<dbReference type="InterPro" id="IPR001714">
    <property type="entry name" value="Pept_M24_MAP"/>
</dbReference>
<dbReference type="Gene3D" id="3.90.230.10">
    <property type="entry name" value="Creatinase/methionine aminopeptidase superfamily"/>
    <property type="match status" value="1"/>
</dbReference>
<dbReference type="InterPro" id="IPR050659">
    <property type="entry name" value="Peptidase_M24B"/>
</dbReference>
<keyword evidence="3" id="KW-0378">Hydrolase</keyword>
<dbReference type="PANTHER" id="PTHR46112:SF2">
    <property type="entry name" value="XAA-PRO AMINOPEPTIDASE P-RELATED"/>
    <property type="match status" value="1"/>
</dbReference>
<evidence type="ECO:0000313" key="7">
    <source>
        <dbReference type="EMBL" id="MDC7228348.1"/>
    </source>
</evidence>
<comment type="caution">
    <text evidence="7">The sequence shown here is derived from an EMBL/GenBank/DDBJ whole genome shotgun (WGS) entry which is preliminary data.</text>
</comment>
<dbReference type="GO" id="GO:0006508">
    <property type="term" value="P:proteolysis"/>
    <property type="evidence" value="ECO:0007669"/>
    <property type="project" value="UniProtKB-KW"/>
</dbReference>
<dbReference type="SUPFAM" id="SSF55920">
    <property type="entry name" value="Creatinase/aminopeptidase"/>
    <property type="match status" value="1"/>
</dbReference>
<dbReference type="Pfam" id="PF01321">
    <property type="entry name" value="Creatinase_N"/>
    <property type="match status" value="1"/>
</dbReference>
<dbReference type="GO" id="GO:0046872">
    <property type="term" value="F:metal ion binding"/>
    <property type="evidence" value="ECO:0007669"/>
    <property type="project" value="UniProtKB-KW"/>
</dbReference>